<dbReference type="EMBL" id="ML771270">
    <property type="protein sequence ID" value="KAE9382600.1"/>
    <property type="molecule type" value="Genomic_DNA"/>
</dbReference>
<reference evidence="1" key="1">
    <citation type="journal article" date="2019" name="Environ. Microbiol.">
        <title>Fungal ecological strategies reflected in gene transcription - a case study of two litter decomposers.</title>
        <authorList>
            <person name="Barbi F."/>
            <person name="Kohler A."/>
            <person name="Barry K."/>
            <person name="Baskaran P."/>
            <person name="Daum C."/>
            <person name="Fauchery L."/>
            <person name="Ihrmark K."/>
            <person name="Kuo A."/>
            <person name="LaButti K."/>
            <person name="Lipzen A."/>
            <person name="Morin E."/>
            <person name="Grigoriev I.V."/>
            <person name="Henrissat B."/>
            <person name="Lindahl B."/>
            <person name="Martin F."/>
        </authorList>
    </citation>
    <scope>NUCLEOTIDE SEQUENCE</scope>
    <source>
        <strain evidence="1">JB14</strain>
    </source>
</reference>
<dbReference type="OrthoDB" id="2945048at2759"/>
<dbReference type="AlphaFoldDB" id="A0A6A4GB63"/>
<name>A0A6A4GB63_9AGAR</name>
<gene>
    <name evidence="1" type="ORF">BT96DRAFT_952063</name>
</gene>
<dbReference type="Proteomes" id="UP000799118">
    <property type="component" value="Unassembled WGS sequence"/>
</dbReference>
<organism evidence="1 2">
    <name type="scientific">Gymnopus androsaceus JB14</name>
    <dbReference type="NCBI Taxonomy" id="1447944"/>
    <lineage>
        <taxon>Eukaryota</taxon>
        <taxon>Fungi</taxon>
        <taxon>Dikarya</taxon>
        <taxon>Basidiomycota</taxon>
        <taxon>Agaricomycotina</taxon>
        <taxon>Agaricomycetes</taxon>
        <taxon>Agaricomycetidae</taxon>
        <taxon>Agaricales</taxon>
        <taxon>Marasmiineae</taxon>
        <taxon>Omphalotaceae</taxon>
        <taxon>Gymnopus</taxon>
    </lineage>
</organism>
<feature type="non-terminal residue" evidence="1">
    <location>
        <position position="418"/>
    </location>
</feature>
<protein>
    <submittedName>
        <fullName evidence="1">Uncharacterized protein</fullName>
    </submittedName>
</protein>
<keyword evidence="2" id="KW-1185">Reference proteome</keyword>
<accession>A0A6A4GB63</accession>
<evidence type="ECO:0000313" key="1">
    <source>
        <dbReference type="EMBL" id="KAE9382600.1"/>
    </source>
</evidence>
<proteinExistence type="predicted"/>
<sequence length="418" mass="47371">MPLIHSELIEIILSGPPESVYPSMPISIPYAQFLIELACFSRNVESDVLAEDELPTAIASQWRYLWPWLKAGLETANLSSDELSEVATLCINAYCIPVLPVIVQIIERISERTASLLSVIFNSPGFTKALSHSWIAALRHNLEYAPSVVDMMEQMVVKSRLLGPEIMTGFLDTLYTESFCVVGKSFIDLWGYIIRKEIVAASRMGQQTFNAARLYLLVRLLCFLGPTNEAFLWFDKAATPIRALGHIWRILVDNQTILTHSGSSTPGEIRLRCIDEVLRCQDIWVSGGPLWIVALLRQHLLVRMFRTCHFLHSMDFLDGELTESILRLIHRLLLSICCYKAYHCVGYRVCQNLDALRAQNDGSQTIFDSGEGRREDTQVKEITQAWLDLSDEFSLPDRILERKSCWAKGLQQSCSLVK</sequence>
<evidence type="ECO:0000313" key="2">
    <source>
        <dbReference type="Proteomes" id="UP000799118"/>
    </source>
</evidence>